<dbReference type="SMART" id="SM00901">
    <property type="entry name" value="FRG"/>
    <property type="match status" value="1"/>
</dbReference>
<gene>
    <name evidence="2" type="ORF">GGQ93_000111</name>
</gene>
<protein>
    <recommendedName>
        <fullName evidence="1">FRG domain-containing protein</fullName>
    </recommendedName>
</protein>
<feature type="domain" description="FRG" evidence="1">
    <location>
        <begin position="21"/>
        <end position="121"/>
    </location>
</feature>
<evidence type="ECO:0000313" key="3">
    <source>
        <dbReference type="Proteomes" id="UP000527324"/>
    </source>
</evidence>
<dbReference type="InterPro" id="IPR014966">
    <property type="entry name" value="FRG-dom"/>
</dbReference>
<evidence type="ECO:0000313" key="2">
    <source>
        <dbReference type="EMBL" id="MBB5738420.1"/>
    </source>
</evidence>
<evidence type="ECO:0000259" key="1">
    <source>
        <dbReference type="SMART" id="SM00901"/>
    </source>
</evidence>
<reference evidence="2 3" key="1">
    <citation type="submission" date="2020-08" db="EMBL/GenBank/DDBJ databases">
        <title>Genomic Encyclopedia of Type Strains, Phase IV (KMG-IV): sequencing the most valuable type-strain genomes for metagenomic binning, comparative biology and taxonomic classification.</title>
        <authorList>
            <person name="Goeker M."/>
        </authorList>
    </citation>
    <scope>NUCLEOTIDE SEQUENCE [LARGE SCALE GENOMIC DNA]</scope>
    <source>
        <strain evidence="2 3">DSM 4731</strain>
    </source>
</reference>
<sequence length="647" mass="72907">MDISVGSAAEAVAKCQELLVAGRVNFFRGQTHDWPKLLPSLSRRDGEEKVRAAAELAAFLEWAQAVPQMASYWSSMSAMIAIAQHYSVPTTFLDLTTSPEVALLFSKTEGENPPNSRSVIYCFPRDVLEIAEGVEIVEIDVSNLWRLEAQHGLFINVTNEDALQDLREKSIRIHFPSEKISDVEKIKIYPTRKSALEIVIDQWIYRNTIDNVFHQFRSSATVWTGIKRNTYPGAFRWRTVPELLSSWIDDEQNWLVPTRESVSSIEDVQLVSVAALDLSSPTRAIESARAAIAPSIRDFRSGGPLPQYVVTLANSPQHDASVSTIVNRCWDGLRVLPYRLEELIESLCLTVAVLAGRAEGVADIDDWPKHLWGEVELIDAAPVGGHLEAAPVSKAMLYDAAEFPERDRFTKYMKRRARSDKMAAMDLVVDPWLIFDFEKLKHLFVTQFVPMSIDGFWKSDLEECDGKLECMWSISFNPALLGFVTNSRYRFNSPSGLEPQIDRVIYVAKDMSSPDLEEAFLSCMPIIIRKGEPFNVKFIDYSMDDRPIWEIPKAIEQCRRIVEIGGISVLRVFSTINFNDEPEEDHGHPGLGAFEVWLIAKGKLAAMQGKALDPNSQLFKNFYADLLKSNRKIDRKAEAASDWPGAV</sequence>
<dbReference type="Pfam" id="PF08867">
    <property type="entry name" value="FRG"/>
    <property type="match status" value="1"/>
</dbReference>
<comment type="caution">
    <text evidence="2">The sequence shown here is derived from an EMBL/GenBank/DDBJ whole genome shotgun (WGS) entry which is preliminary data.</text>
</comment>
<proteinExistence type="predicted"/>
<name>A0A7W9C3G8_9CAUL</name>
<keyword evidence="3" id="KW-1185">Reference proteome</keyword>
<dbReference type="AlphaFoldDB" id="A0A7W9C3G8"/>
<dbReference type="EMBL" id="JACHOQ010000001">
    <property type="protein sequence ID" value="MBB5738420.1"/>
    <property type="molecule type" value="Genomic_DNA"/>
</dbReference>
<dbReference type="Proteomes" id="UP000527324">
    <property type="component" value="Unassembled WGS sequence"/>
</dbReference>
<organism evidence="2 3">
    <name type="scientific">Brevundimonas aurantiaca</name>
    <dbReference type="NCBI Taxonomy" id="74316"/>
    <lineage>
        <taxon>Bacteria</taxon>
        <taxon>Pseudomonadati</taxon>
        <taxon>Pseudomonadota</taxon>
        <taxon>Alphaproteobacteria</taxon>
        <taxon>Caulobacterales</taxon>
        <taxon>Caulobacteraceae</taxon>
        <taxon>Brevundimonas</taxon>
    </lineage>
</organism>
<dbReference type="RefSeq" id="WP_183214803.1">
    <property type="nucleotide sequence ID" value="NZ_CAJFZW010000038.1"/>
</dbReference>
<accession>A0A7W9C3G8</accession>